<dbReference type="SMART" id="SM00865">
    <property type="entry name" value="Tubulin_C"/>
    <property type="match status" value="1"/>
</dbReference>
<feature type="region of interest" description="Disordered" evidence="6">
    <location>
        <begin position="223"/>
        <end position="244"/>
    </location>
</feature>
<protein>
    <recommendedName>
        <fullName evidence="11">Tubulin domain-containing protein</fullName>
    </recommendedName>
</protein>
<organism evidence="9 10">
    <name type="scientific">Trichobilharzia regenti</name>
    <name type="common">Nasal bird schistosome</name>
    <dbReference type="NCBI Taxonomy" id="157069"/>
    <lineage>
        <taxon>Eukaryota</taxon>
        <taxon>Metazoa</taxon>
        <taxon>Spiralia</taxon>
        <taxon>Lophotrochozoa</taxon>
        <taxon>Platyhelminthes</taxon>
        <taxon>Trematoda</taxon>
        <taxon>Digenea</taxon>
        <taxon>Strigeidida</taxon>
        <taxon>Schistosomatoidea</taxon>
        <taxon>Schistosomatidae</taxon>
        <taxon>Trichobilharzia</taxon>
    </lineage>
</organism>
<dbReference type="InterPro" id="IPR000217">
    <property type="entry name" value="Tubulin"/>
</dbReference>
<name>A0AA85JY18_TRIRE</name>
<keyword evidence="3 5" id="KW-0547">Nucleotide-binding</keyword>
<evidence type="ECO:0000313" key="10">
    <source>
        <dbReference type="WBParaSite" id="TREG1_6520.1"/>
    </source>
</evidence>
<dbReference type="SUPFAM" id="SSF55307">
    <property type="entry name" value="Tubulin C-terminal domain-like"/>
    <property type="match status" value="1"/>
</dbReference>
<dbReference type="InterPro" id="IPR004057">
    <property type="entry name" value="Epsilon_tubulin"/>
</dbReference>
<dbReference type="CDD" id="cd02190">
    <property type="entry name" value="epsilon_tubulin"/>
    <property type="match status" value="1"/>
</dbReference>
<evidence type="ECO:0000256" key="2">
    <source>
        <dbReference type="ARBA" id="ARBA00022701"/>
    </source>
</evidence>
<dbReference type="SUPFAM" id="SSF52490">
    <property type="entry name" value="Tubulin nucleotide-binding domain-like"/>
    <property type="match status" value="1"/>
</dbReference>
<dbReference type="Gene3D" id="1.10.287.600">
    <property type="entry name" value="Helix hairpin bin"/>
    <property type="match status" value="1"/>
</dbReference>
<keyword evidence="4 5" id="KW-0342">GTP-binding</keyword>
<dbReference type="GO" id="GO:0005874">
    <property type="term" value="C:microtubule"/>
    <property type="evidence" value="ECO:0007669"/>
    <property type="project" value="UniProtKB-KW"/>
</dbReference>
<comment type="similarity">
    <text evidence="1 5">Belongs to the tubulin family.</text>
</comment>
<dbReference type="PROSITE" id="PS00227">
    <property type="entry name" value="TUBULIN"/>
    <property type="match status" value="1"/>
</dbReference>
<evidence type="ECO:0000256" key="1">
    <source>
        <dbReference type="ARBA" id="ARBA00009636"/>
    </source>
</evidence>
<dbReference type="AlphaFoldDB" id="A0AA85JY18"/>
<dbReference type="InterPro" id="IPR003008">
    <property type="entry name" value="Tubulin_FtsZ_GTPase"/>
</dbReference>
<keyword evidence="9" id="KW-1185">Reference proteome</keyword>
<dbReference type="SMART" id="SM00864">
    <property type="entry name" value="Tubulin"/>
    <property type="match status" value="1"/>
</dbReference>
<dbReference type="PRINTS" id="PR01519">
    <property type="entry name" value="EPSLNTUBULIN"/>
</dbReference>
<dbReference type="Pfam" id="PF00091">
    <property type="entry name" value="Tubulin"/>
    <property type="match status" value="1"/>
</dbReference>
<evidence type="ECO:0008006" key="11">
    <source>
        <dbReference type="Google" id="ProtNLM"/>
    </source>
</evidence>
<dbReference type="Proteomes" id="UP000050795">
    <property type="component" value="Unassembled WGS sequence"/>
</dbReference>
<feature type="domain" description="Tubulin/FtsZ GTPase" evidence="7">
    <location>
        <begin position="43"/>
        <end position="268"/>
    </location>
</feature>
<dbReference type="GO" id="GO:0007017">
    <property type="term" value="P:microtubule-based process"/>
    <property type="evidence" value="ECO:0007669"/>
    <property type="project" value="InterPro"/>
</dbReference>
<dbReference type="Pfam" id="PF03953">
    <property type="entry name" value="Tubulin_C"/>
    <property type="match status" value="1"/>
</dbReference>
<dbReference type="InterPro" id="IPR023123">
    <property type="entry name" value="Tubulin_C"/>
</dbReference>
<sequence length="466" mass="52579">MTQSIFIQVGQCGNQIGHRFWDLALREHSSVNEKNLYDGAMSSFFLNGAGDDGGFLPKISGLKARALLVDMEEGVVCEMLKGPLKNLYDARYFITDVSGSGNNWAVGNLHYGHIHHDELADAIRKSAELCDYLQCFFILHSMGGGTGSGVGTHILKILADEYPDVYRMDTAVFPSMDDDVITSPYNTVLALNQLSEFANCVMPIDNMALTNIIRRARAPPEHSKSFENAIKQRESSVKPTKSRKPFDEMNNIVANMLLNLTSSSRFEGTMNVDLNEISMNLVPFPRLHYLIAAQSPLNMTDRVSAPRKLDQIFADAFTKDYQLMSTDPCRHVYMAAALLVRGAINATDIHRNIEKLRSRLRFVPWNREGWKVGHCLVPPVNHVYSLLALSNNTSIHESFSLILERFYKLYRRKAHLHHYTSVDGFDASMFESSVNSLQDLVVQYIDFEKQARCQTSPDLPRLEIMD</sequence>
<evidence type="ECO:0000313" key="9">
    <source>
        <dbReference type="Proteomes" id="UP000050795"/>
    </source>
</evidence>
<dbReference type="PRINTS" id="PR01161">
    <property type="entry name" value="TUBULIN"/>
</dbReference>
<evidence type="ECO:0000256" key="6">
    <source>
        <dbReference type="SAM" id="MobiDB-lite"/>
    </source>
</evidence>
<dbReference type="FunFam" id="1.10.287.600:FF:000007">
    <property type="entry name" value="tubulin epsilon chain"/>
    <property type="match status" value="1"/>
</dbReference>
<dbReference type="InterPro" id="IPR017975">
    <property type="entry name" value="Tubulin_CS"/>
</dbReference>
<dbReference type="InterPro" id="IPR008280">
    <property type="entry name" value="Tub_FtsZ_C"/>
</dbReference>
<evidence type="ECO:0000256" key="4">
    <source>
        <dbReference type="ARBA" id="ARBA00023134"/>
    </source>
</evidence>
<evidence type="ECO:0000259" key="7">
    <source>
        <dbReference type="SMART" id="SM00864"/>
    </source>
</evidence>
<evidence type="ECO:0000256" key="3">
    <source>
        <dbReference type="ARBA" id="ARBA00022741"/>
    </source>
</evidence>
<feature type="compositionally biased region" description="Basic and acidic residues" evidence="6">
    <location>
        <begin position="223"/>
        <end position="236"/>
    </location>
</feature>
<dbReference type="Gene3D" id="3.40.50.1440">
    <property type="entry name" value="Tubulin/FtsZ, GTPase domain"/>
    <property type="match status" value="1"/>
</dbReference>
<evidence type="ECO:0000256" key="5">
    <source>
        <dbReference type="RuleBase" id="RU000352"/>
    </source>
</evidence>
<feature type="domain" description="Tubulin/FtsZ 2-layer sandwich" evidence="8">
    <location>
        <begin position="270"/>
        <end position="404"/>
    </location>
</feature>
<dbReference type="WBParaSite" id="TREG1_6520.1">
    <property type="protein sequence ID" value="TREG1_6520.1"/>
    <property type="gene ID" value="TREG1_6520"/>
</dbReference>
<keyword evidence="2 5" id="KW-0493">Microtubule</keyword>
<dbReference type="InterPro" id="IPR036525">
    <property type="entry name" value="Tubulin/FtsZ_GTPase_sf"/>
</dbReference>
<dbReference type="InterPro" id="IPR018316">
    <property type="entry name" value="Tubulin/FtsZ_2-layer-sand-dom"/>
</dbReference>
<dbReference type="PANTHER" id="PTHR11588">
    <property type="entry name" value="TUBULIN"/>
    <property type="match status" value="1"/>
</dbReference>
<reference evidence="9" key="1">
    <citation type="submission" date="2022-06" db="EMBL/GenBank/DDBJ databases">
        <authorList>
            <person name="Berger JAMES D."/>
            <person name="Berger JAMES D."/>
        </authorList>
    </citation>
    <scope>NUCLEOTIDE SEQUENCE [LARGE SCALE GENOMIC DNA]</scope>
</reference>
<dbReference type="FunFam" id="3.40.50.1440:FF:000017">
    <property type="entry name" value="Tubulin epsilon chain"/>
    <property type="match status" value="1"/>
</dbReference>
<evidence type="ECO:0000259" key="8">
    <source>
        <dbReference type="SMART" id="SM00865"/>
    </source>
</evidence>
<dbReference type="GO" id="GO:0005525">
    <property type="term" value="F:GTP binding"/>
    <property type="evidence" value="ECO:0007669"/>
    <property type="project" value="UniProtKB-UniRule"/>
</dbReference>
<accession>A0AA85JY18</accession>
<reference evidence="10" key="2">
    <citation type="submission" date="2023-11" db="UniProtKB">
        <authorList>
            <consortium name="WormBaseParasite"/>
        </authorList>
    </citation>
    <scope>IDENTIFICATION</scope>
</reference>
<proteinExistence type="inferred from homology"/>